<sequence length="685" mass="78480">MIPKNLDNILNESEGNYRDSFSSNHFLGELEAITQANQNLGKNRVPRTSKKRPLYQDENSMTQDNQIVEPLPSLRYDCGESYLFQNSINSSNSGFFVRQDGNFGFQRLEKFTSALNTIDTTLSTTSVYKQYKSIQIPNYFENSLHKFDDSFEDSEYSSPEQIEKMSLMGCDVTLREPFYDNINFSPFSPTKASILNNKLGFQPLNISPEEILLPATILGNSKYPGFGEIVEPSLPSLHKLKPPQENSQLPSLVNISKESDKEKPKVNDEFVSKSVKIKREIPDTEFTEELTCIPYESKVMPSASAFLKDILDPQRVTPKAEIYESCTDPVLLLIDAFRNQPEISSSMVLQNPKKDSIEKAIIETHDKKRPGKSKCLNGKKNLAMKRKNCPMSCQEAAKTKLTASIIIEEAYKNASCEHEGCRINHNVRQETQFATIYEKLPSLRFAENRFKAPNPSTYKKWGKLIINKLIKGISQDQTTGEIIFNENFNNGTNNDSSDSPITCDDLYNPVFRRKVLRKYALHHSNSTINEKHLDKIKIYQSENELFHLSYDEIVDIMPSEAIIKGPKAREDSGAFLEPEGYCGTCNEFFEMRDGEYALHMRSRHGLCPPTRGSYSLPQHIRVVKNVNKITHRYKSSILTRTQGWCEICQDWQNLDHQISKPWALWWEHQEDHRKIKGSTKKPKNK</sequence>
<protein>
    <recommendedName>
        <fullName evidence="1">Transcription regulator Rua1 C-terminal domain-containing protein</fullName>
    </recommendedName>
</protein>
<reference evidence="2 3" key="1">
    <citation type="journal article" date="2016" name="Proc. Natl. Acad. Sci. U.S.A.">
        <title>Comparative genomics of biotechnologically important yeasts.</title>
        <authorList>
            <person name="Riley R."/>
            <person name="Haridas S."/>
            <person name="Wolfe K.H."/>
            <person name="Lopes M.R."/>
            <person name="Hittinger C.T."/>
            <person name="Goeker M."/>
            <person name="Salamov A.A."/>
            <person name="Wisecaver J.H."/>
            <person name="Long T.M."/>
            <person name="Calvey C.H."/>
            <person name="Aerts A.L."/>
            <person name="Barry K.W."/>
            <person name="Choi C."/>
            <person name="Clum A."/>
            <person name="Coughlan A.Y."/>
            <person name="Deshpande S."/>
            <person name="Douglass A.P."/>
            <person name="Hanson S.J."/>
            <person name="Klenk H.-P."/>
            <person name="LaButti K.M."/>
            <person name="Lapidus A."/>
            <person name="Lindquist E.A."/>
            <person name="Lipzen A.M."/>
            <person name="Meier-Kolthoff J.P."/>
            <person name="Ohm R.A."/>
            <person name="Otillar R.P."/>
            <person name="Pangilinan J.L."/>
            <person name="Peng Y."/>
            <person name="Rokas A."/>
            <person name="Rosa C.A."/>
            <person name="Scheuner C."/>
            <person name="Sibirny A.A."/>
            <person name="Slot J.C."/>
            <person name="Stielow J.B."/>
            <person name="Sun H."/>
            <person name="Kurtzman C.P."/>
            <person name="Blackwell M."/>
            <person name="Grigoriev I.V."/>
            <person name="Jeffries T.W."/>
        </authorList>
    </citation>
    <scope>NUCLEOTIDE SEQUENCE [LARGE SCALE GENOMIC DNA]</scope>
    <source>
        <strain evidence="2 3">DSM 6958</strain>
    </source>
</reference>
<dbReference type="AlphaFoldDB" id="A0A1E3PF47"/>
<proteinExistence type="predicted"/>
<dbReference type="Proteomes" id="UP000095009">
    <property type="component" value="Unassembled WGS sequence"/>
</dbReference>
<evidence type="ECO:0000313" key="2">
    <source>
        <dbReference type="EMBL" id="ODQ64025.1"/>
    </source>
</evidence>
<keyword evidence="3" id="KW-1185">Reference proteome</keyword>
<accession>A0A1E3PF47</accession>
<gene>
    <name evidence="2" type="ORF">NADFUDRAFT_53008</name>
</gene>
<evidence type="ECO:0000313" key="3">
    <source>
        <dbReference type="Proteomes" id="UP000095009"/>
    </source>
</evidence>
<evidence type="ECO:0000259" key="1">
    <source>
        <dbReference type="Pfam" id="PF14616"/>
    </source>
</evidence>
<dbReference type="Pfam" id="PF14616">
    <property type="entry name" value="Rua1_C"/>
    <property type="match status" value="1"/>
</dbReference>
<dbReference type="InterPro" id="IPR028012">
    <property type="entry name" value="Rua1_C"/>
</dbReference>
<dbReference type="EMBL" id="KV454413">
    <property type="protein sequence ID" value="ODQ64025.1"/>
    <property type="molecule type" value="Genomic_DNA"/>
</dbReference>
<feature type="domain" description="Transcription regulator Rua1 C-terminal" evidence="1">
    <location>
        <begin position="579"/>
        <end position="670"/>
    </location>
</feature>
<organism evidence="2 3">
    <name type="scientific">Nadsonia fulvescens var. elongata DSM 6958</name>
    <dbReference type="NCBI Taxonomy" id="857566"/>
    <lineage>
        <taxon>Eukaryota</taxon>
        <taxon>Fungi</taxon>
        <taxon>Dikarya</taxon>
        <taxon>Ascomycota</taxon>
        <taxon>Saccharomycotina</taxon>
        <taxon>Dipodascomycetes</taxon>
        <taxon>Dipodascales</taxon>
        <taxon>Dipodascales incertae sedis</taxon>
        <taxon>Nadsonia</taxon>
    </lineage>
</organism>
<name>A0A1E3PF47_9ASCO</name>